<sequence length="68" mass="8059">MQTLKDYIEKLPPELQEEVKDFIEFLLEKKARKGNKTLRLDWAGALSKYKNNYTSLELQKKALSWRGD</sequence>
<dbReference type="AlphaFoldDB" id="A0A1F5VJV9"/>
<dbReference type="EMBL" id="MFGW01000158">
    <property type="protein sequence ID" value="OGF63620.1"/>
    <property type="molecule type" value="Genomic_DNA"/>
</dbReference>
<protein>
    <recommendedName>
        <fullName evidence="1">DUF2281 domain-containing protein</fullName>
    </recommendedName>
</protein>
<dbReference type="Pfam" id="PF10047">
    <property type="entry name" value="DUF2281"/>
    <property type="match status" value="1"/>
</dbReference>
<accession>A0A1F5VJV9</accession>
<dbReference type="Proteomes" id="UP000178943">
    <property type="component" value="Unassembled WGS sequence"/>
</dbReference>
<name>A0A1F5VJV9_9BACT</name>
<feature type="domain" description="DUF2281" evidence="1">
    <location>
        <begin position="4"/>
        <end position="62"/>
    </location>
</feature>
<evidence type="ECO:0000259" key="1">
    <source>
        <dbReference type="Pfam" id="PF10047"/>
    </source>
</evidence>
<comment type="caution">
    <text evidence="2">The sequence shown here is derived from an EMBL/GenBank/DDBJ whole genome shotgun (WGS) entry which is preliminary data.</text>
</comment>
<gene>
    <name evidence="2" type="ORF">A2Y62_00890</name>
</gene>
<reference evidence="2 3" key="1">
    <citation type="journal article" date="2016" name="Nat. Commun.">
        <title>Thousands of microbial genomes shed light on interconnected biogeochemical processes in an aquifer system.</title>
        <authorList>
            <person name="Anantharaman K."/>
            <person name="Brown C.T."/>
            <person name="Hug L.A."/>
            <person name="Sharon I."/>
            <person name="Castelle C.J."/>
            <person name="Probst A.J."/>
            <person name="Thomas B.C."/>
            <person name="Singh A."/>
            <person name="Wilkins M.J."/>
            <person name="Karaoz U."/>
            <person name="Brodie E.L."/>
            <person name="Williams K.H."/>
            <person name="Hubbard S.S."/>
            <person name="Banfield J.F."/>
        </authorList>
    </citation>
    <scope>NUCLEOTIDE SEQUENCE [LARGE SCALE GENOMIC DNA]</scope>
</reference>
<evidence type="ECO:0000313" key="2">
    <source>
        <dbReference type="EMBL" id="OGF63620.1"/>
    </source>
</evidence>
<evidence type="ECO:0000313" key="3">
    <source>
        <dbReference type="Proteomes" id="UP000178943"/>
    </source>
</evidence>
<dbReference type="InterPro" id="IPR018739">
    <property type="entry name" value="DUF2281"/>
</dbReference>
<proteinExistence type="predicted"/>
<organism evidence="2 3">
    <name type="scientific">Candidatus Fischerbacteria bacterium RBG_13_37_8</name>
    <dbReference type="NCBI Taxonomy" id="1817863"/>
    <lineage>
        <taxon>Bacteria</taxon>
        <taxon>Candidatus Fischeribacteriota</taxon>
    </lineage>
</organism>